<name>A0A1A8XGD2_9PROT</name>
<organism evidence="4 5">
    <name type="scientific">Candidatus Accumulibacter aalborgensis</name>
    <dbReference type="NCBI Taxonomy" id="1860102"/>
    <lineage>
        <taxon>Bacteria</taxon>
        <taxon>Pseudomonadati</taxon>
        <taxon>Pseudomonadota</taxon>
        <taxon>Betaproteobacteria</taxon>
        <taxon>Candidatus Accumulibacter</taxon>
    </lineage>
</organism>
<proteinExistence type="predicted"/>
<feature type="compositionally biased region" description="Polar residues" evidence="2">
    <location>
        <begin position="510"/>
        <end position="519"/>
    </location>
</feature>
<reference evidence="4 5" key="1">
    <citation type="submission" date="2016-06" db="EMBL/GenBank/DDBJ databases">
        <authorList>
            <person name="Kjaerup R.B."/>
            <person name="Dalgaard T.S."/>
            <person name="Juul-Madsen H.R."/>
        </authorList>
    </citation>
    <scope>NUCLEOTIDE SEQUENCE [LARGE SCALE GENOMIC DNA]</scope>
    <source>
        <strain evidence="4">3</strain>
    </source>
</reference>
<dbReference type="EMBL" id="FLQX01000016">
    <property type="protein sequence ID" value="SBT03771.1"/>
    <property type="molecule type" value="Genomic_DNA"/>
</dbReference>
<feature type="chain" id="PRO_5008381441" evidence="3">
    <location>
        <begin position="22"/>
        <end position="519"/>
    </location>
</feature>
<evidence type="ECO:0000313" key="4">
    <source>
        <dbReference type="EMBL" id="SBT03771.1"/>
    </source>
</evidence>
<keyword evidence="3" id="KW-0732">Signal</keyword>
<sequence>MTTKALSLLALVPVAILSGCAGNPMRSYDSELKATVTLVKTGQLQQALDGIEKNNTSMFASKKDEKTAAGGKHANGTLDNKDILYFLEKGEILNLQNNYVEGRDTWLQADEYVRTWEDEYKTNPSKLLGDVGSYLVSDRVRRYDGQDYEKVSLSTELTLNHIMLGDFDSARIEMKKTFEREKLIESFREKEYDKLKEEGEKQHISADTKQLSEKGYPMADLDTPDVRNLKNGFQNAFAHYLAGYFFEVTGEYSLAEPGYRNALALQPNSKLINDGLKRVGKRKPGVNESDVLFVIESGFAPAWKSVTIPIPIPTGKSMVVTPLSFPVIKAEDKGFVPPSVNAGGKELPVETLVNIDAMARRLLKDQLPGIMLRTVVRAVAKSVAQDQAQKGGLMLGAIVTIAAVATEQADERAWRTLPERISVARATLPYGKLPVEFQSGKGVYRTEVNIGNRFTVVPIRLTGGAVYMGKQNVVNSSWSGVAESQPVGGAAKVGKRPAKSARPTKAAPVGNQTTTVGQQ</sequence>
<dbReference type="PROSITE" id="PS51257">
    <property type="entry name" value="PROKAR_LIPOPROTEIN"/>
    <property type="match status" value="1"/>
</dbReference>
<dbReference type="InterPro" id="IPR019734">
    <property type="entry name" value="TPR_rpt"/>
</dbReference>
<keyword evidence="5" id="KW-1185">Reference proteome</keyword>
<dbReference type="PROSITE" id="PS50005">
    <property type="entry name" value="TPR"/>
    <property type="match status" value="1"/>
</dbReference>
<gene>
    <name evidence="4" type="ORF">ACCAA_1120021</name>
</gene>
<keyword evidence="1" id="KW-0802">TPR repeat</keyword>
<evidence type="ECO:0000256" key="1">
    <source>
        <dbReference type="PROSITE-ProRule" id="PRU00339"/>
    </source>
</evidence>
<feature type="region of interest" description="Disordered" evidence="2">
    <location>
        <begin position="481"/>
        <end position="519"/>
    </location>
</feature>
<dbReference type="Proteomes" id="UP000199169">
    <property type="component" value="Unassembled WGS sequence"/>
</dbReference>
<evidence type="ECO:0000256" key="2">
    <source>
        <dbReference type="SAM" id="MobiDB-lite"/>
    </source>
</evidence>
<dbReference type="AlphaFoldDB" id="A0A1A8XGD2"/>
<evidence type="ECO:0000313" key="5">
    <source>
        <dbReference type="Proteomes" id="UP000199169"/>
    </source>
</evidence>
<dbReference type="STRING" id="1860102.ACCAA_1120021"/>
<evidence type="ECO:0000256" key="3">
    <source>
        <dbReference type="SAM" id="SignalP"/>
    </source>
</evidence>
<feature type="signal peptide" evidence="3">
    <location>
        <begin position="1"/>
        <end position="21"/>
    </location>
</feature>
<feature type="repeat" description="TPR" evidence="1">
    <location>
        <begin position="236"/>
        <end position="269"/>
    </location>
</feature>
<protein>
    <submittedName>
        <fullName evidence="4">Uncharacterized protein</fullName>
    </submittedName>
</protein>
<dbReference type="RefSeq" id="WP_186405638.1">
    <property type="nucleotide sequence ID" value="NZ_FLQX01000016.1"/>
</dbReference>
<accession>A0A1A8XGD2</accession>